<dbReference type="NCBIfam" id="TIGR00229">
    <property type="entry name" value="sensory_box"/>
    <property type="match status" value="1"/>
</dbReference>
<evidence type="ECO:0000256" key="1">
    <source>
        <dbReference type="ARBA" id="ARBA00022679"/>
    </source>
</evidence>
<dbReference type="InterPro" id="IPR035965">
    <property type="entry name" value="PAS-like_dom_sf"/>
</dbReference>
<dbReference type="InterPro" id="IPR036097">
    <property type="entry name" value="HisK_dim/P_sf"/>
</dbReference>
<dbReference type="PROSITE" id="PS50109">
    <property type="entry name" value="HIS_KIN"/>
    <property type="match status" value="1"/>
</dbReference>
<dbReference type="InterPro" id="IPR005467">
    <property type="entry name" value="His_kinase_dom"/>
</dbReference>
<dbReference type="PANTHER" id="PTHR43065:SF46">
    <property type="entry name" value="C4-DICARBOXYLATE TRANSPORT SENSOR PROTEIN DCTB"/>
    <property type="match status" value="1"/>
</dbReference>
<evidence type="ECO:0000256" key="6">
    <source>
        <dbReference type="SAM" id="Phobius"/>
    </source>
</evidence>
<dbReference type="EMBL" id="LAZR01021449">
    <property type="protein sequence ID" value="KKL85288.1"/>
    <property type="molecule type" value="Genomic_DNA"/>
</dbReference>
<dbReference type="InterPro" id="IPR013655">
    <property type="entry name" value="PAS_fold_3"/>
</dbReference>
<sequence>TAMRADLLLHNYANAELVLRKWGEKHEKIVMARATAPNGFVISEYRAEEKAVDPFRLAHTVMQNNTEIAFIEVDLDFSVLDRDFKGIYRRMMIGSLVFVVLMGMALWYTQRVVALNPLEREMALREEAEKRLKDSHDMLGQRVEERTEELKRSEHSYRTLAVNLPGIVYRISLKDKKSVQFFNETVRTMTGYSLDILSPEEGFVHYWKRVPKSDRQRVRKHVKESIESDQPYEVEYRFTHADNGTRYFLERGRPVFENGNPSHIDGVVLDITASRFSEQESKRLYSTLDTLVNNIPIGIILLDSDNRIALMNPIGENYLQHLSDARKGDPLTLLANKPLSDLLITPPHITRHEIISTGTDGRTVVYDAAARNISGDRGGGGGMVVMIRDVTEERELQQWAQTHEKLAAVGQLASGIAHDFSNVLTCVVGFSEMLLAEQGRSTEEMRQLKAIHESGMRGTDLIGQILDFSRTSVDDRRPIDLEEAVRGFIKFLDRILSDDIIVTVESTGGDYTVNADVTKLQQVLANLAVNARDAMPEGGRLNFQLSLLVTGSLSAPGEAPPFRICLTGTGYASRSRTPARAYPKT</sequence>
<dbReference type="SUPFAM" id="SSF55874">
    <property type="entry name" value="ATPase domain of HSP90 chaperone/DNA topoisomerase II/histidine kinase"/>
    <property type="match status" value="1"/>
</dbReference>
<dbReference type="InterPro" id="IPR003661">
    <property type="entry name" value="HisK_dim/P_dom"/>
</dbReference>
<feature type="transmembrane region" description="Helical" evidence="6">
    <location>
        <begin position="91"/>
        <end position="108"/>
    </location>
</feature>
<dbReference type="PROSITE" id="PS50113">
    <property type="entry name" value="PAC"/>
    <property type="match status" value="1"/>
</dbReference>
<evidence type="ECO:0000256" key="2">
    <source>
        <dbReference type="ARBA" id="ARBA00022741"/>
    </source>
</evidence>
<dbReference type="InterPro" id="IPR000014">
    <property type="entry name" value="PAS"/>
</dbReference>
<protein>
    <recommendedName>
        <fullName evidence="10">PAS domain-containing protein</fullName>
    </recommendedName>
</protein>
<proteinExistence type="predicted"/>
<dbReference type="Gene3D" id="1.10.287.130">
    <property type="match status" value="1"/>
</dbReference>
<keyword evidence="5" id="KW-0902">Two-component regulatory system</keyword>
<dbReference type="SMART" id="SM00388">
    <property type="entry name" value="HisKA"/>
    <property type="match status" value="1"/>
</dbReference>
<dbReference type="GO" id="GO:0000155">
    <property type="term" value="F:phosphorelay sensor kinase activity"/>
    <property type="evidence" value="ECO:0007669"/>
    <property type="project" value="InterPro"/>
</dbReference>
<keyword evidence="6" id="KW-0472">Membrane</keyword>
<dbReference type="CDD" id="cd00082">
    <property type="entry name" value="HisKA"/>
    <property type="match status" value="1"/>
</dbReference>
<keyword evidence="6" id="KW-1133">Transmembrane helix</keyword>
<dbReference type="SUPFAM" id="SSF55785">
    <property type="entry name" value="PYP-like sensor domain (PAS domain)"/>
    <property type="match status" value="2"/>
</dbReference>
<dbReference type="GO" id="GO:0005524">
    <property type="term" value="F:ATP binding"/>
    <property type="evidence" value="ECO:0007669"/>
    <property type="project" value="UniProtKB-KW"/>
</dbReference>
<dbReference type="CDD" id="cd00130">
    <property type="entry name" value="PAS"/>
    <property type="match status" value="1"/>
</dbReference>
<evidence type="ECO:0000256" key="4">
    <source>
        <dbReference type="ARBA" id="ARBA00022840"/>
    </source>
</evidence>
<dbReference type="Pfam" id="PF00512">
    <property type="entry name" value="HisKA"/>
    <property type="match status" value="1"/>
</dbReference>
<evidence type="ECO:0008006" key="10">
    <source>
        <dbReference type="Google" id="ProtNLM"/>
    </source>
</evidence>
<reference evidence="9" key="1">
    <citation type="journal article" date="2015" name="Nature">
        <title>Complex archaea that bridge the gap between prokaryotes and eukaryotes.</title>
        <authorList>
            <person name="Spang A."/>
            <person name="Saw J.H."/>
            <person name="Jorgensen S.L."/>
            <person name="Zaremba-Niedzwiedzka K."/>
            <person name="Martijn J."/>
            <person name="Lind A.E."/>
            <person name="van Eijk R."/>
            <person name="Schleper C."/>
            <person name="Guy L."/>
            <person name="Ettema T.J."/>
        </authorList>
    </citation>
    <scope>NUCLEOTIDE SEQUENCE</scope>
</reference>
<keyword evidence="1" id="KW-0808">Transferase</keyword>
<accession>A0A0F9FG85</accession>
<dbReference type="PANTHER" id="PTHR43065">
    <property type="entry name" value="SENSOR HISTIDINE KINASE"/>
    <property type="match status" value="1"/>
</dbReference>
<dbReference type="InterPro" id="IPR000700">
    <property type="entry name" value="PAS-assoc_C"/>
</dbReference>
<dbReference type="SMART" id="SM00086">
    <property type="entry name" value="PAC"/>
    <property type="match status" value="2"/>
</dbReference>
<dbReference type="SUPFAM" id="SSF47384">
    <property type="entry name" value="Homodimeric domain of signal transducing histidine kinase"/>
    <property type="match status" value="1"/>
</dbReference>
<gene>
    <name evidence="9" type="ORF">LCGC14_1956240</name>
</gene>
<keyword evidence="2" id="KW-0547">Nucleotide-binding</keyword>
<evidence type="ECO:0000256" key="3">
    <source>
        <dbReference type="ARBA" id="ARBA00022777"/>
    </source>
</evidence>
<dbReference type="InterPro" id="IPR001610">
    <property type="entry name" value="PAC"/>
</dbReference>
<organism evidence="9">
    <name type="scientific">marine sediment metagenome</name>
    <dbReference type="NCBI Taxonomy" id="412755"/>
    <lineage>
        <taxon>unclassified sequences</taxon>
        <taxon>metagenomes</taxon>
        <taxon>ecological metagenomes</taxon>
    </lineage>
</organism>
<dbReference type="Gene3D" id="3.30.450.20">
    <property type="entry name" value="PAS domain"/>
    <property type="match status" value="2"/>
</dbReference>
<comment type="caution">
    <text evidence="9">The sequence shown here is derived from an EMBL/GenBank/DDBJ whole genome shotgun (WGS) entry which is preliminary data.</text>
</comment>
<feature type="domain" description="Histidine kinase" evidence="7">
    <location>
        <begin position="415"/>
        <end position="572"/>
    </location>
</feature>
<dbReference type="InterPro" id="IPR036890">
    <property type="entry name" value="HATPase_C_sf"/>
</dbReference>
<dbReference type="Pfam" id="PF08447">
    <property type="entry name" value="PAS_3"/>
    <property type="match status" value="1"/>
</dbReference>
<evidence type="ECO:0000259" key="7">
    <source>
        <dbReference type="PROSITE" id="PS50109"/>
    </source>
</evidence>
<keyword evidence="6" id="KW-0812">Transmembrane</keyword>
<dbReference type="Gene3D" id="3.30.565.10">
    <property type="entry name" value="Histidine kinase-like ATPase, C-terminal domain"/>
    <property type="match status" value="1"/>
</dbReference>
<evidence type="ECO:0000313" key="9">
    <source>
        <dbReference type="EMBL" id="KKL85288.1"/>
    </source>
</evidence>
<name>A0A0F9FG85_9ZZZZ</name>
<feature type="domain" description="PAC" evidence="8">
    <location>
        <begin position="232"/>
        <end position="283"/>
    </location>
</feature>
<keyword evidence="4" id="KW-0067">ATP-binding</keyword>
<keyword evidence="3" id="KW-0418">Kinase</keyword>
<feature type="non-terminal residue" evidence="9">
    <location>
        <position position="1"/>
    </location>
</feature>
<dbReference type="AlphaFoldDB" id="A0A0F9FG85"/>
<dbReference type="SMART" id="SM00091">
    <property type="entry name" value="PAS"/>
    <property type="match status" value="2"/>
</dbReference>
<evidence type="ECO:0000259" key="8">
    <source>
        <dbReference type="PROSITE" id="PS50113"/>
    </source>
</evidence>
<evidence type="ECO:0000256" key="5">
    <source>
        <dbReference type="ARBA" id="ARBA00023012"/>
    </source>
</evidence>